<dbReference type="AlphaFoldDB" id="G6XL86"/>
<protein>
    <submittedName>
        <fullName evidence="1">Uncharacterized protein</fullName>
    </submittedName>
</protein>
<dbReference type="EMBL" id="AGQV01000010">
    <property type="protein sequence ID" value="EHH67514.1"/>
    <property type="molecule type" value="Genomic_DNA"/>
</dbReference>
<keyword evidence="2" id="KW-1185">Reference proteome</keyword>
<dbReference type="Proteomes" id="UP000004949">
    <property type="component" value="Unassembled WGS sequence"/>
</dbReference>
<evidence type="ECO:0000313" key="2">
    <source>
        <dbReference type="Proteomes" id="UP000004949"/>
    </source>
</evidence>
<proteinExistence type="predicted"/>
<organism evidence="1 2">
    <name type="scientific">Gluconobacter morbifer G707</name>
    <dbReference type="NCBI Taxonomy" id="1088869"/>
    <lineage>
        <taxon>Bacteria</taxon>
        <taxon>Pseudomonadati</taxon>
        <taxon>Pseudomonadota</taxon>
        <taxon>Alphaproteobacteria</taxon>
        <taxon>Acetobacterales</taxon>
        <taxon>Acetobacteraceae</taxon>
        <taxon>Gluconobacter</taxon>
    </lineage>
</organism>
<reference evidence="1 2" key="1">
    <citation type="submission" date="2011-10" db="EMBL/GenBank/DDBJ databases">
        <title>Genome sequence of Gluconobacter morbifer G707, isolated from Drosophila gut.</title>
        <authorList>
            <person name="Lee W.-J."/>
            <person name="Kim E.-K."/>
        </authorList>
    </citation>
    <scope>NUCLEOTIDE SEQUENCE [LARGE SCALE GENOMIC DNA]</scope>
    <source>
        <strain evidence="1 2">G707</strain>
    </source>
</reference>
<evidence type="ECO:0000313" key="1">
    <source>
        <dbReference type="EMBL" id="EHH67514.1"/>
    </source>
</evidence>
<dbReference type="STRING" id="1088869.GMO_25090"/>
<comment type="caution">
    <text evidence="1">The sequence shown here is derived from an EMBL/GenBank/DDBJ whole genome shotgun (WGS) entry which is preliminary data.</text>
</comment>
<sequence length="66" mass="7703">MPLHEDDMLIGPFQKWPGRFRGIPAKSGKSDQTRGKICAEDRNHKLGKGMNFDRNRSVSSKIWRRY</sequence>
<dbReference type="PATRIC" id="fig|1088869.3.peg.2500"/>
<name>G6XL86_9PROT</name>
<gene>
    <name evidence="1" type="ORF">GMO_25090</name>
</gene>
<accession>G6XL86</accession>